<dbReference type="Gene3D" id="3.40.50.1820">
    <property type="entry name" value="alpha/beta hydrolase"/>
    <property type="match status" value="1"/>
</dbReference>
<comment type="caution">
    <text evidence="2">The sequence shown here is derived from an EMBL/GenBank/DDBJ whole genome shotgun (WGS) entry which is preliminary data.</text>
</comment>
<keyword evidence="3" id="KW-1185">Reference proteome</keyword>
<name>A0ABW2GCC0_9ACTN</name>
<dbReference type="PANTHER" id="PTHR12277">
    <property type="entry name" value="ALPHA/BETA HYDROLASE DOMAIN-CONTAINING PROTEIN"/>
    <property type="match status" value="1"/>
</dbReference>
<proteinExistence type="predicted"/>
<dbReference type="EMBL" id="JBHTAJ010000143">
    <property type="protein sequence ID" value="MFC7185078.1"/>
    <property type="molecule type" value="Genomic_DNA"/>
</dbReference>
<dbReference type="SUPFAM" id="SSF53474">
    <property type="entry name" value="alpha/beta-Hydrolases"/>
    <property type="match status" value="1"/>
</dbReference>
<accession>A0ABW2GCC0</accession>
<dbReference type="Pfam" id="PF00326">
    <property type="entry name" value="Peptidase_S9"/>
    <property type="match status" value="1"/>
</dbReference>
<dbReference type="RefSeq" id="WP_380233177.1">
    <property type="nucleotide sequence ID" value="NZ_JBHTAJ010000143.1"/>
</dbReference>
<dbReference type="GO" id="GO:0016787">
    <property type="term" value="F:hydrolase activity"/>
    <property type="evidence" value="ECO:0007669"/>
    <property type="project" value="UniProtKB-KW"/>
</dbReference>
<reference evidence="3" key="1">
    <citation type="journal article" date="2019" name="Int. J. Syst. Evol. Microbiol.">
        <title>The Global Catalogue of Microorganisms (GCM) 10K type strain sequencing project: providing services to taxonomists for standard genome sequencing and annotation.</title>
        <authorList>
            <consortium name="The Broad Institute Genomics Platform"/>
            <consortium name="The Broad Institute Genome Sequencing Center for Infectious Disease"/>
            <person name="Wu L."/>
            <person name="Ma J."/>
        </authorList>
    </citation>
    <scope>NUCLEOTIDE SEQUENCE [LARGE SCALE GENOMIC DNA]</scope>
    <source>
        <strain evidence="3">CGMCC 1.12859</strain>
    </source>
</reference>
<evidence type="ECO:0000259" key="1">
    <source>
        <dbReference type="Pfam" id="PF00326"/>
    </source>
</evidence>
<protein>
    <submittedName>
        <fullName evidence="2">Alpha/beta hydrolase family protein</fullName>
        <ecNumber evidence="2">3.4.-.-</ecNumber>
    </submittedName>
</protein>
<dbReference type="EC" id="3.4.-.-" evidence="2"/>
<dbReference type="InterPro" id="IPR029058">
    <property type="entry name" value="AB_hydrolase_fold"/>
</dbReference>
<evidence type="ECO:0000313" key="3">
    <source>
        <dbReference type="Proteomes" id="UP001596435"/>
    </source>
</evidence>
<gene>
    <name evidence="2" type="ORF">ACFQMG_36580</name>
</gene>
<feature type="domain" description="Peptidase S9 prolyl oligopeptidase catalytic" evidence="1">
    <location>
        <begin position="202"/>
        <end position="355"/>
    </location>
</feature>
<keyword evidence="2" id="KW-0378">Hydrolase</keyword>
<dbReference type="InterPro" id="IPR001375">
    <property type="entry name" value="Peptidase_S9_cat"/>
</dbReference>
<organism evidence="2 3">
    <name type="scientific">Kitasatospora paranensis</name>
    <dbReference type="NCBI Taxonomy" id="258053"/>
    <lineage>
        <taxon>Bacteria</taxon>
        <taxon>Bacillati</taxon>
        <taxon>Actinomycetota</taxon>
        <taxon>Actinomycetes</taxon>
        <taxon>Kitasatosporales</taxon>
        <taxon>Streptomycetaceae</taxon>
        <taxon>Kitasatospora</taxon>
    </lineage>
</organism>
<dbReference type="Proteomes" id="UP001596435">
    <property type="component" value="Unassembled WGS sequence"/>
</dbReference>
<dbReference type="PANTHER" id="PTHR12277:SF79">
    <property type="entry name" value="XAA-PRO DIPEPTIDYL-PEPTIDASE-RELATED"/>
    <property type="match status" value="1"/>
</dbReference>
<sequence>MRWGTAAVVAATATAAGAGAAVLLLGRRASERAVRPGFAGAPAPSAAGLRVPALAADRVTVTRSVETARPGRYALEWKDGGHAVVGDVLGTGPQGVTRRLLGTDSGTLRTGQEVRLTARVYTGDPATSVGLTYSEGVVDGELGPLPAWHVAGIRGLWVILVHGPGTDRRQALPVLPLLHSLRLPSLVVSYRGDPGAPASPDGLGHFGETEWRDVDAAVRFARDQGAGRIVLYGWSLGATMALHTAARSPWRESIAGLVLDSPVLDWSATVRREATRAGQPGPLAELGALAAEGRSKVDLAGFARLADGTDLHVPALLLHSPTDEVSPWESAARLARRREQLVSLQAVPGAAHAALWNADPDGYTEALRRWLTPLL</sequence>
<evidence type="ECO:0000313" key="2">
    <source>
        <dbReference type="EMBL" id="MFC7185078.1"/>
    </source>
</evidence>